<gene>
    <name evidence="4" type="ORF">STRAU_2820</name>
</gene>
<keyword evidence="2" id="KW-0812">Transmembrane</keyword>
<keyword evidence="2" id="KW-0472">Membrane</keyword>
<feature type="region of interest" description="Disordered" evidence="1">
    <location>
        <begin position="1"/>
        <end position="44"/>
    </location>
</feature>
<feature type="transmembrane region" description="Helical" evidence="2">
    <location>
        <begin position="107"/>
        <end position="126"/>
    </location>
</feature>
<sequence>MAVATTRTPPVPPPHSPAPVPESVPEPGTGTDSRSGTGTGTGTGVWRRGRIVAALALPAALVMLAHAHLPNRVGHLGSLVETFLPWTGLAVPLLLLCALVRRSATAAVAVLLPAVTWCSLFGGMLVDKRAGGGDLTVVTHNVNEHNPRPARTARALAASGADVVALEELGGTGIPEYVRTLAHVYPYHSVQGTVGLWSKYPIADARPVDISPWVRAMRATVRTPKGPVAVSVAHLMSVRFTASSGFTTGDRDAAARRLGAALGAETLPRTVLMGDFNGTFEDRALSAVTSRLRSAQAEAGAGFGFTWPASLPVARIDQILVRGVDPRSSWTLPATDSDHLPVAATLKL</sequence>
<dbReference type="PATRIC" id="fig|1286094.4.peg.2793"/>
<evidence type="ECO:0000256" key="1">
    <source>
        <dbReference type="SAM" id="MobiDB-lite"/>
    </source>
</evidence>
<keyword evidence="2" id="KW-1133">Transmembrane helix</keyword>
<dbReference type="InterPro" id="IPR036691">
    <property type="entry name" value="Endo/exonu/phosph_ase_sf"/>
</dbReference>
<reference evidence="4 5" key="1">
    <citation type="submission" date="2013-02" db="EMBL/GenBank/DDBJ databases">
        <title>Draft Genome Sequence of Streptomyces aurantiacus, Which Produces Setomimycin.</title>
        <authorList>
            <person name="Gruening B.A."/>
            <person name="Praeg A."/>
            <person name="Erxleben A."/>
            <person name="Guenther S."/>
            <person name="Mueller M."/>
        </authorList>
    </citation>
    <scope>NUCLEOTIDE SEQUENCE [LARGE SCALE GENOMIC DNA]</scope>
    <source>
        <strain evidence="4 5">JA 4570</strain>
    </source>
</reference>
<dbReference type="Proteomes" id="UP000014629">
    <property type="component" value="Unassembled WGS sequence"/>
</dbReference>
<feature type="compositionally biased region" description="Low complexity" evidence="1">
    <location>
        <begin position="25"/>
        <end position="36"/>
    </location>
</feature>
<dbReference type="Gene3D" id="3.60.10.10">
    <property type="entry name" value="Endonuclease/exonuclease/phosphatase"/>
    <property type="match status" value="1"/>
</dbReference>
<feature type="domain" description="Endonuclease/exonuclease/phosphatase" evidence="3">
    <location>
        <begin position="138"/>
        <end position="339"/>
    </location>
</feature>
<dbReference type="AlphaFoldDB" id="S3ZKV3"/>
<keyword evidence="5" id="KW-1185">Reference proteome</keyword>
<comment type="caution">
    <text evidence="4">The sequence shown here is derived from an EMBL/GenBank/DDBJ whole genome shotgun (WGS) entry which is preliminary data.</text>
</comment>
<dbReference type="SUPFAM" id="SSF56219">
    <property type="entry name" value="DNase I-like"/>
    <property type="match status" value="1"/>
</dbReference>
<feature type="compositionally biased region" description="Pro residues" evidence="1">
    <location>
        <begin position="9"/>
        <end position="24"/>
    </location>
</feature>
<proteinExistence type="predicted"/>
<dbReference type="InterPro" id="IPR005135">
    <property type="entry name" value="Endo/exonuclease/phosphatase"/>
</dbReference>
<organism evidence="4 5">
    <name type="scientific">Streptomyces aurantiacus JA 4570</name>
    <dbReference type="NCBI Taxonomy" id="1286094"/>
    <lineage>
        <taxon>Bacteria</taxon>
        <taxon>Bacillati</taxon>
        <taxon>Actinomycetota</taxon>
        <taxon>Actinomycetes</taxon>
        <taxon>Kitasatosporales</taxon>
        <taxon>Streptomycetaceae</taxon>
        <taxon>Streptomyces</taxon>
        <taxon>Streptomyces aurantiacus group</taxon>
    </lineage>
</organism>
<evidence type="ECO:0000256" key="2">
    <source>
        <dbReference type="SAM" id="Phobius"/>
    </source>
</evidence>
<feature type="transmembrane region" description="Helical" evidence="2">
    <location>
        <begin position="83"/>
        <end position="100"/>
    </location>
</feature>
<dbReference type="EMBL" id="AOPZ01000116">
    <property type="protein sequence ID" value="EPH44106.1"/>
    <property type="molecule type" value="Genomic_DNA"/>
</dbReference>
<evidence type="ECO:0000313" key="5">
    <source>
        <dbReference type="Proteomes" id="UP000014629"/>
    </source>
</evidence>
<evidence type="ECO:0000313" key="4">
    <source>
        <dbReference type="EMBL" id="EPH44106.1"/>
    </source>
</evidence>
<dbReference type="GO" id="GO:0003824">
    <property type="term" value="F:catalytic activity"/>
    <property type="evidence" value="ECO:0007669"/>
    <property type="project" value="InterPro"/>
</dbReference>
<accession>S3ZKV3</accession>
<evidence type="ECO:0000259" key="3">
    <source>
        <dbReference type="Pfam" id="PF03372"/>
    </source>
</evidence>
<protein>
    <recommendedName>
        <fullName evidence="3">Endonuclease/exonuclease/phosphatase domain-containing protein</fullName>
    </recommendedName>
</protein>
<dbReference type="Pfam" id="PF03372">
    <property type="entry name" value="Exo_endo_phos"/>
    <property type="match status" value="1"/>
</dbReference>
<name>S3ZKV3_9ACTN</name>
<feature type="transmembrane region" description="Helical" evidence="2">
    <location>
        <begin position="51"/>
        <end position="71"/>
    </location>
</feature>